<comment type="caution">
    <text evidence="2">The sequence shown here is derived from an EMBL/GenBank/DDBJ whole genome shotgun (WGS) entry which is preliminary data.</text>
</comment>
<dbReference type="PANTHER" id="PTHR43383">
    <property type="entry name" value="NODULIN 6"/>
    <property type="match status" value="1"/>
</dbReference>
<feature type="domain" description="Amidohydrolase-related" evidence="1">
    <location>
        <begin position="197"/>
        <end position="373"/>
    </location>
</feature>
<dbReference type="PANTHER" id="PTHR43383:SF2">
    <property type="entry name" value="AMIDOHYDROLASE 2 FAMILY PROTEIN"/>
    <property type="match status" value="1"/>
</dbReference>
<dbReference type="InterPro" id="IPR006680">
    <property type="entry name" value="Amidohydro-rel"/>
</dbReference>
<dbReference type="Pfam" id="PF04909">
    <property type="entry name" value="Amidohydro_2"/>
    <property type="match status" value="1"/>
</dbReference>
<evidence type="ECO:0000313" key="3">
    <source>
        <dbReference type="Proteomes" id="UP001165136"/>
    </source>
</evidence>
<dbReference type="InterPro" id="IPR032466">
    <property type="entry name" value="Metal_Hydrolase"/>
</dbReference>
<proteinExistence type="predicted"/>
<dbReference type="AlphaFoldDB" id="A0A9W6R1N3"/>
<dbReference type="EMBL" id="BSTI01000006">
    <property type="protein sequence ID" value="GLY66750.1"/>
    <property type="molecule type" value="Genomic_DNA"/>
</dbReference>
<dbReference type="Gene3D" id="3.20.20.140">
    <property type="entry name" value="Metal-dependent hydrolases"/>
    <property type="match status" value="1"/>
</dbReference>
<gene>
    <name evidence="2" type="ORF">Atai01_33690</name>
</gene>
<reference evidence="2" key="1">
    <citation type="submission" date="2023-03" db="EMBL/GenBank/DDBJ databases">
        <title>Amycolatopsis taiwanensis NBRC 103393.</title>
        <authorList>
            <person name="Ichikawa N."/>
            <person name="Sato H."/>
            <person name="Tonouchi N."/>
        </authorList>
    </citation>
    <scope>NUCLEOTIDE SEQUENCE</scope>
    <source>
        <strain evidence="2">NBRC 103393</strain>
    </source>
</reference>
<dbReference type="GO" id="GO:0016787">
    <property type="term" value="F:hydrolase activity"/>
    <property type="evidence" value="ECO:0007669"/>
    <property type="project" value="InterPro"/>
</dbReference>
<dbReference type="Proteomes" id="UP001165136">
    <property type="component" value="Unassembled WGS sequence"/>
</dbReference>
<evidence type="ECO:0000313" key="2">
    <source>
        <dbReference type="EMBL" id="GLY66750.1"/>
    </source>
</evidence>
<accession>A0A9W6R1N3</accession>
<evidence type="ECO:0000259" key="1">
    <source>
        <dbReference type="Pfam" id="PF04909"/>
    </source>
</evidence>
<keyword evidence="3" id="KW-1185">Reference proteome</keyword>
<dbReference type="RefSeq" id="WP_285487455.1">
    <property type="nucleotide sequence ID" value="NZ_BSTI01000006.1"/>
</dbReference>
<sequence length="376" mass="40880">MVASSSLTEFLAAASLVDHHVHGAFTTELSRAEFEVALNEGSPDPVPAWMTQFDSQLGFAIRRWCAPLLDLPAHASAAEYWRRRTELGTAEVTARFLRAAGVSDWVLDTGYAAGTVLDASGMAAASGGHVHPVVRLESLAEGLAAEGVRDYVDEFASRLSGRFVAAKSILAYRCGFDLDLGRPTDSEVAEAARRWTGEAGDRPRLTDPVLIRHGLHAAAEAGLPLQIHTGFGDRDLDLHRSNPLLLLDFLRDPRVSRVPVLLLHCYPYHREAGYLAQAFPNVHFDVGLAVNHLGVRSAELIAESFELAPFAKQLYSSDAWGPPELHFLGATLWRRAIGLIFGRWVADGDWSPADATRVAGMLGSGNARRVYRLPTG</sequence>
<dbReference type="SUPFAM" id="SSF51556">
    <property type="entry name" value="Metallo-dependent hydrolases"/>
    <property type="match status" value="1"/>
</dbReference>
<protein>
    <submittedName>
        <fullName evidence="2">Amidohydrolase</fullName>
    </submittedName>
</protein>
<organism evidence="2 3">
    <name type="scientific">Amycolatopsis taiwanensis</name>
    <dbReference type="NCBI Taxonomy" id="342230"/>
    <lineage>
        <taxon>Bacteria</taxon>
        <taxon>Bacillati</taxon>
        <taxon>Actinomycetota</taxon>
        <taxon>Actinomycetes</taxon>
        <taxon>Pseudonocardiales</taxon>
        <taxon>Pseudonocardiaceae</taxon>
        <taxon>Amycolatopsis</taxon>
    </lineage>
</organism>
<name>A0A9W6R1N3_9PSEU</name>